<dbReference type="Gene3D" id="3.30.420.10">
    <property type="entry name" value="Ribonuclease H-like superfamily/Ribonuclease H"/>
    <property type="match status" value="1"/>
</dbReference>
<name>A0AAV5HSN6_9ROSI</name>
<dbReference type="AlphaFoldDB" id="A0AAV5HSN6"/>
<gene>
    <name evidence="3" type="ORF">SLEP1_g5665</name>
</gene>
<reference evidence="3 4" key="1">
    <citation type="journal article" date="2021" name="Commun. Biol.">
        <title>The genome of Shorea leprosula (Dipterocarpaceae) highlights the ecological relevance of drought in aseasonal tropical rainforests.</title>
        <authorList>
            <person name="Ng K.K.S."/>
            <person name="Kobayashi M.J."/>
            <person name="Fawcett J.A."/>
            <person name="Hatakeyama M."/>
            <person name="Paape T."/>
            <person name="Ng C.H."/>
            <person name="Ang C.C."/>
            <person name="Tnah L.H."/>
            <person name="Lee C.T."/>
            <person name="Nishiyama T."/>
            <person name="Sese J."/>
            <person name="O'Brien M.J."/>
            <person name="Copetti D."/>
            <person name="Mohd Noor M.I."/>
            <person name="Ong R.C."/>
            <person name="Putra M."/>
            <person name="Sireger I.Z."/>
            <person name="Indrioko S."/>
            <person name="Kosugi Y."/>
            <person name="Izuno A."/>
            <person name="Isagi Y."/>
            <person name="Lee S.L."/>
            <person name="Shimizu K.K."/>
        </authorList>
    </citation>
    <scope>NUCLEOTIDE SEQUENCE [LARGE SCALE GENOMIC DNA]</scope>
    <source>
        <strain evidence="3">214</strain>
    </source>
</reference>
<protein>
    <recommendedName>
        <fullName evidence="2">Integrase catalytic domain-containing protein</fullName>
    </recommendedName>
</protein>
<evidence type="ECO:0000256" key="1">
    <source>
        <dbReference type="SAM" id="Coils"/>
    </source>
</evidence>
<dbReference type="GO" id="GO:0015074">
    <property type="term" value="P:DNA integration"/>
    <property type="evidence" value="ECO:0007669"/>
    <property type="project" value="InterPro"/>
</dbReference>
<accession>A0AAV5HSN6</accession>
<organism evidence="3 4">
    <name type="scientific">Rubroshorea leprosula</name>
    <dbReference type="NCBI Taxonomy" id="152421"/>
    <lineage>
        <taxon>Eukaryota</taxon>
        <taxon>Viridiplantae</taxon>
        <taxon>Streptophyta</taxon>
        <taxon>Embryophyta</taxon>
        <taxon>Tracheophyta</taxon>
        <taxon>Spermatophyta</taxon>
        <taxon>Magnoliopsida</taxon>
        <taxon>eudicotyledons</taxon>
        <taxon>Gunneridae</taxon>
        <taxon>Pentapetalae</taxon>
        <taxon>rosids</taxon>
        <taxon>malvids</taxon>
        <taxon>Malvales</taxon>
        <taxon>Dipterocarpaceae</taxon>
        <taxon>Rubroshorea</taxon>
    </lineage>
</organism>
<feature type="domain" description="Integrase catalytic" evidence="2">
    <location>
        <begin position="427"/>
        <end position="567"/>
    </location>
</feature>
<comment type="caution">
    <text evidence="3">The sequence shown here is derived from an EMBL/GenBank/DDBJ whole genome shotgun (WGS) entry which is preliminary data.</text>
</comment>
<dbReference type="InterPro" id="IPR039537">
    <property type="entry name" value="Retrotran_Ty1/copia-like"/>
</dbReference>
<dbReference type="EMBL" id="BPVZ01000005">
    <property type="protein sequence ID" value="GKU91852.1"/>
    <property type="molecule type" value="Genomic_DNA"/>
</dbReference>
<dbReference type="Pfam" id="PF13976">
    <property type="entry name" value="gag_pre-integrs"/>
    <property type="match status" value="1"/>
</dbReference>
<dbReference type="GO" id="GO:0003676">
    <property type="term" value="F:nucleic acid binding"/>
    <property type="evidence" value="ECO:0007669"/>
    <property type="project" value="InterPro"/>
</dbReference>
<dbReference type="PANTHER" id="PTHR42648">
    <property type="entry name" value="TRANSPOSASE, PUTATIVE-RELATED"/>
    <property type="match status" value="1"/>
</dbReference>
<dbReference type="PANTHER" id="PTHR42648:SF26">
    <property type="entry name" value="INTEGRASE CATALYTIC DOMAIN-CONTAINING PROTEIN"/>
    <property type="match status" value="1"/>
</dbReference>
<dbReference type="Proteomes" id="UP001054252">
    <property type="component" value="Unassembled WGS sequence"/>
</dbReference>
<dbReference type="SUPFAM" id="SSF53098">
    <property type="entry name" value="Ribonuclease H-like"/>
    <property type="match status" value="1"/>
</dbReference>
<keyword evidence="4" id="KW-1185">Reference proteome</keyword>
<feature type="coiled-coil region" evidence="1">
    <location>
        <begin position="168"/>
        <end position="195"/>
    </location>
</feature>
<sequence>MSKNKTKLTIQSFHQMASLISVKLSNTNFLLWKSQVFLLIRSAQLMNHLEEEAPAMNITRNGKEETNPDYEVWLNNDGLLTSWCLEDHYLASTKEQEIHLKGQLTMKQGDGESLENFIRKFKGTCDSLAAICKPVDDLDKVFQLSRVVGTRYQPYNLAMLSKGPYPTFNQYITGLQNNERELQAAEQENKDKTSAYAQVFVAQRGRGQRGRGYGGRNFSSRGRGFVQASNYNHNWSSNNRNSIANNNPTPQQTIAGIDLTMATAYQSEEIPQALAALTIMDDTDKSTYIDTGATDHMTSNPASIGSLNLNDVLVIPELKKILLSVSKFTDENPCVFEFSSNGFVIKDQVTQAVVAKGIRKRQLYALEEEEKHALAAISNKATDSIWHQRLGHPNSNVLKALVMKNNIVVSKWTKPSHLCSSCQMGKSCKLPFNKNNERAVALFQKVHCDLWGPSPVQSTNQFVYYVIYVDDFSRFTWFYPLHKKFDFFDVFQKFQKMIATQFDENIKIFQCNGGGEFSSKAFINHLAACGIKLQVSCPGTPEQNGVAERKHRHMVETRDRFDHVNSC</sequence>
<dbReference type="Pfam" id="PF00665">
    <property type="entry name" value="rve"/>
    <property type="match status" value="1"/>
</dbReference>
<dbReference type="InterPro" id="IPR012337">
    <property type="entry name" value="RNaseH-like_sf"/>
</dbReference>
<dbReference type="InterPro" id="IPR025724">
    <property type="entry name" value="GAG-pre-integrase_dom"/>
</dbReference>
<proteinExistence type="predicted"/>
<evidence type="ECO:0000313" key="4">
    <source>
        <dbReference type="Proteomes" id="UP001054252"/>
    </source>
</evidence>
<keyword evidence="1" id="KW-0175">Coiled coil</keyword>
<dbReference type="InterPro" id="IPR036397">
    <property type="entry name" value="RNaseH_sf"/>
</dbReference>
<dbReference type="InterPro" id="IPR001584">
    <property type="entry name" value="Integrase_cat-core"/>
</dbReference>
<evidence type="ECO:0000313" key="3">
    <source>
        <dbReference type="EMBL" id="GKU91852.1"/>
    </source>
</evidence>
<dbReference type="PROSITE" id="PS50994">
    <property type="entry name" value="INTEGRASE"/>
    <property type="match status" value="1"/>
</dbReference>
<evidence type="ECO:0000259" key="2">
    <source>
        <dbReference type="PROSITE" id="PS50994"/>
    </source>
</evidence>